<evidence type="ECO:0000256" key="7">
    <source>
        <dbReference type="ARBA" id="ARBA00047800"/>
    </source>
</evidence>
<sequence length="152" mass="16693">HSACLEVKGPGHCQECHARLHVHKGDILNLQATAALLETCRRVKQVKRTCGALSRYHILKDRLSNMILDDDGDLTNLSHIKYPQLLLGIQGISEKTRIRAIDILIKGKMVVVSGYGNVGKVCVQVLKGLEAQVIINEIDPINALQEGFHGGQ</sequence>
<evidence type="ECO:0000256" key="1">
    <source>
        <dbReference type="ARBA" id="ARBA00001911"/>
    </source>
</evidence>
<comment type="catalytic activity">
    <reaction evidence="7">
        <text>S-adenosyl-L-homocysteine + H2O = L-homocysteine + adenosine</text>
        <dbReference type="Rhea" id="RHEA:21708"/>
        <dbReference type="ChEBI" id="CHEBI:15377"/>
        <dbReference type="ChEBI" id="CHEBI:16335"/>
        <dbReference type="ChEBI" id="CHEBI:57856"/>
        <dbReference type="ChEBI" id="CHEBI:58199"/>
        <dbReference type="EC" id="3.13.2.1"/>
    </reaction>
    <physiologicalReaction direction="left-to-right" evidence="7">
        <dbReference type="Rhea" id="RHEA:21709"/>
    </physiologicalReaction>
</comment>
<feature type="domain" description="S-adenosyl-L-homocysteine hydrolase NAD binding" evidence="8">
    <location>
        <begin position="99"/>
        <end position="150"/>
    </location>
</feature>
<evidence type="ECO:0000256" key="5">
    <source>
        <dbReference type="ARBA" id="ARBA00038791"/>
    </source>
</evidence>
<evidence type="ECO:0000313" key="9">
    <source>
        <dbReference type="EMBL" id="OBS71424.1"/>
    </source>
</evidence>
<dbReference type="InterPro" id="IPR042172">
    <property type="entry name" value="Adenosylhomocyst_ase-like_sf"/>
</dbReference>
<accession>A0A1A6GZK9</accession>
<dbReference type="InterPro" id="IPR000043">
    <property type="entry name" value="Adenosylhomocysteinase-like"/>
</dbReference>
<dbReference type="InterPro" id="IPR015878">
    <property type="entry name" value="Ado_hCys_hydrolase_NAD-bd"/>
</dbReference>
<name>A0A1A6GZK9_NEOLE</name>
<dbReference type="AlphaFoldDB" id="A0A1A6GZK9"/>
<dbReference type="Gene3D" id="3.40.50.720">
    <property type="entry name" value="NAD(P)-binding Rossmann-like Domain"/>
    <property type="match status" value="1"/>
</dbReference>
<dbReference type="Gene3D" id="3.40.50.1480">
    <property type="entry name" value="Adenosylhomocysteinase-like"/>
    <property type="match status" value="1"/>
</dbReference>
<evidence type="ECO:0000256" key="6">
    <source>
        <dbReference type="ARBA" id="ARBA00045926"/>
    </source>
</evidence>
<keyword evidence="4" id="KW-0520">NAD</keyword>
<comment type="caution">
    <text evidence="9">The sequence shown here is derived from an EMBL/GenBank/DDBJ whole genome shotgun (WGS) entry which is preliminary data.</text>
</comment>
<dbReference type="PANTHER" id="PTHR23420:SF0">
    <property type="entry name" value="ADENOSYLHOMOCYSTEINASE"/>
    <property type="match status" value="1"/>
</dbReference>
<dbReference type="GO" id="GO:0006730">
    <property type="term" value="P:one-carbon metabolic process"/>
    <property type="evidence" value="ECO:0007669"/>
    <property type="project" value="UniProtKB-KW"/>
</dbReference>
<dbReference type="GO" id="GO:0033353">
    <property type="term" value="P:S-adenosylmethionine cycle"/>
    <property type="evidence" value="ECO:0007669"/>
    <property type="project" value="TreeGrafter"/>
</dbReference>
<dbReference type="EMBL" id="LZPO01057484">
    <property type="protein sequence ID" value="OBS71424.1"/>
    <property type="molecule type" value="Genomic_DNA"/>
</dbReference>
<feature type="non-terminal residue" evidence="9">
    <location>
        <position position="1"/>
    </location>
</feature>
<comment type="function">
    <text evidence="6">Catalyzes the hydrolysis of S-adenosyl-L-homocysteine to form adenosine and homocysteine. Binds copper ions.</text>
</comment>
<dbReference type="SUPFAM" id="SSF52283">
    <property type="entry name" value="Formate/glycerate dehydrogenase catalytic domain-like"/>
    <property type="match status" value="1"/>
</dbReference>
<feature type="non-terminal residue" evidence="9">
    <location>
        <position position="152"/>
    </location>
</feature>
<dbReference type="InterPro" id="IPR036291">
    <property type="entry name" value="NAD(P)-bd_dom_sf"/>
</dbReference>
<dbReference type="STRING" id="56216.A0A1A6GZK9"/>
<protein>
    <recommendedName>
        <fullName evidence="8">S-adenosyl-L-homocysteine hydrolase NAD binding domain-containing protein</fullName>
    </recommendedName>
</protein>
<dbReference type="SUPFAM" id="SSF51735">
    <property type="entry name" value="NAD(P)-binding Rossmann-fold domains"/>
    <property type="match status" value="1"/>
</dbReference>
<proteinExistence type="inferred from homology"/>
<evidence type="ECO:0000256" key="4">
    <source>
        <dbReference type="ARBA" id="ARBA00023027"/>
    </source>
</evidence>
<dbReference type="GO" id="GO:0005829">
    <property type="term" value="C:cytosol"/>
    <property type="evidence" value="ECO:0007669"/>
    <property type="project" value="TreeGrafter"/>
</dbReference>
<dbReference type="Pfam" id="PF00670">
    <property type="entry name" value="AdoHcyase_NAD"/>
    <property type="match status" value="1"/>
</dbReference>
<gene>
    <name evidence="9" type="ORF">A6R68_00001</name>
</gene>
<keyword evidence="3" id="KW-0554">One-carbon metabolism</keyword>
<evidence type="ECO:0000256" key="2">
    <source>
        <dbReference type="ARBA" id="ARBA00007122"/>
    </source>
</evidence>
<dbReference type="GO" id="GO:0004013">
    <property type="term" value="F:adenosylhomocysteinase activity"/>
    <property type="evidence" value="ECO:0007669"/>
    <property type="project" value="UniProtKB-EC"/>
</dbReference>
<reference evidence="9 10" key="1">
    <citation type="submission" date="2016-06" db="EMBL/GenBank/DDBJ databases">
        <title>The Draft Genome Sequence and Annotation of the Desert Woodrat Neotoma lepida.</title>
        <authorList>
            <person name="Campbell M."/>
            <person name="Oakeson K.F."/>
            <person name="Yandell M."/>
            <person name="Halpert J.R."/>
            <person name="Dearing D."/>
        </authorList>
    </citation>
    <scope>NUCLEOTIDE SEQUENCE [LARGE SCALE GENOMIC DNA]</scope>
    <source>
        <strain evidence="9">417</strain>
        <tissue evidence="9">Liver</tissue>
    </source>
</reference>
<evidence type="ECO:0000259" key="8">
    <source>
        <dbReference type="Pfam" id="PF00670"/>
    </source>
</evidence>
<comment type="subunit">
    <text evidence="5">Homotetramer. Interaction with AHCYL1.</text>
</comment>
<comment type="cofactor">
    <cofactor evidence="1">
        <name>NAD(+)</name>
        <dbReference type="ChEBI" id="CHEBI:57540"/>
    </cofactor>
</comment>
<evidence type="ECO:0000313" key="10">
    <source>
        <dbReference type="Proteomes" id="UP000092124"/>
    </source>
</evidence>
<dbReference type="PANTHER" id="PTHR23420">
    <property type="entry name" value="ADENOSYLHOMOCYSTEINASE"/>
    <property type="match status" value="1"/>
</dbReference>
<keyword evidence="10" id="KW-1185">Reference proteome</keyword>
<dbReference type="Proteomes" id="UP000092124">
    <property type="component" value="Unassembled WGS sequence"/>
</dbReference>
<organism evidence="9 10">
    <name type="scientific">Neotoma lepida</name>
    <name type="common">Desert woodrat</name>
    <dbReference type="NCBI Taxonomy" id="56216"/>
    <lineage>
        <taxon>Eukaryota</taxon>
        <taxon>Metazoa</taxon>
        <taxon>Chordata</taxon>
        <taxon>Craniata</taxon>
        <taxon>Vertebrata</taxon>
        <taxon>Euteleostomi</taxon>
        <taxon>Mammalia</taxon>
        <taxon>Eutheria</taxon>
        <taxon>Euarchontoglires</taxon>
        <taxon>Glires</taxon>
        <taxon>Rodentia</taxon>
        <taxon>Myomorpha</taxon>
        <taxon>Muroidea</taxon>
        <taxon>Cricetidae</taxon>
        <taxon>Neotominae</taxon>
        <taxon>Neotoma</taxon>
    </lineage>
</organism>
<evidence type="ECO:0000256" key="3">
    <source>
        <dbReference type="ARBA" id="ARBA00022563"/>
    </source>
</evidence>
<comment type="similarity">
    <text evidence="2">Belongs to the adenosylhomocysteinase family.</text>
</comment>